<dbReference type="AlphaFoldDB" id="A0A660LD55"/>
<dbReference type="SUPFAM" id="SSF52025">
    <property type="entry name" value="PA domain"/>
    <property type="match status" value="1"/>
</dbReference>
<reference evidence="15 16" key="1">
    <citation type="submission" date="2018-10" db="EMBL/GenBank/DDBJ databases">
        <title>Genomic Encyclopedia of Archaeal and Bacterial Type Strains, Phase II (KMG-II): from individual species to whole genera.</title>
        <authorList>
            <person name="Goeker M."/>
        </authorList>
    </citation>
    <scope>NUCLEOTIDE SEQUENCE [LARGE SCALE GENOMIC DNA]</scope>
    <source>
        <strain evidence="15 16">DSM 14954</strain>
    </source>
</reference>
<comment type="subcellular location">
    <subcellularLocation>
        <location evidence="2">Secreted</location>
    </subcellularLocation>
</comment>
<keyword evidence="4" id="KW-0964">Secreted</keyword>
<dbReference type="GO" id="GO:0008270">
    <property type="term" value="F:zinc ion binding"/>
    <property type="evidence" value="ECO:0007669"/>
    <property type="project" value="InterPro"/>
</dbReference>
<dbReference type="OrthoDB" id="5377264at2"/>
<evidence type="ECO:0000256" key="5">
    <source>
        <dbReference type="ARBA" id="ARBA00022670"/>
    </source>
</evidence>
<dbReference type="GO" id="GO:0005615">
    <property type="term" value="C:extracellular space"/>
    <property type="evidence" value="ECO:0007669"/>
    <property type="project" value="InterPro"/>
</dbReference>
<dbReference type="Gene3D" id="3.10.170.10">
    <property type="match status" value="1"/>
</dbReference>
<evidence type="ECO:0000313" key="15">
    <source>
        <dbReference type="EMBL" id="RKQ91810.1"/>
    </source>
</evidence>
<evidence type="ECO:0000259" key="14">
    <source>
        <dbReference type="Pfam" id="PF07504"/>
    </source>
</evidence>
<gene>
    <name evidence="15" type="ORF">C8N24_1641</name>
</gene>
<dbReference type="RefSeq" id="WP_121249571.1">
    <property type="nucleotide sequence ID" value="NZ_RBIL01000001.1"/>
</dbReference>
<evidence type="ECO:0000256" key="4">
    <source>
        <dbReference type="ARBA" id="ARBA00022525"/>
    </source>
</evidence>
<evidence type="ECO:0000256" key="9">
    <source>
        <dbReference type="ARBA" id="ARBA00022833"/>
    </source>
</evidence>
<keyword evidence="10" id="KW-0482">Metalloprotease</keyword>
<evidence type="ECO:0000256" key="2">
    <source>
        <dbReference type="ARBA" id="ARBA00004613"/>
    </source>
</evidence>
<evidence type="ECO:0000313" key="16">
    <source>
        <dbReference type="Proteomes" id="UP000278962"/>
    </source>
</evidence>
<proteinExistence type="inferred from homology"/>
<dbReference type="PANTHER" id="PTHR33478:SF1">
    <property type="entry name" value="EXTRACELLULAR METALLOPROTEINASE MEP"/>
    <property type="match status" value="1"/>
</dbReference>
<dbReference type="Pfam" id="PF02225">
    <property type="entry name" value="PA"/>
    <property type="match status" value="1"/>
</dbReference>
<keyword evidence="9" id="KW-0862">Zinc</keyword>
<organism evidence="15 16">
    <name type="scientific">Solirubrobacter pauli</name>
    <dbReference type="NCBI Taxonomy" id="166793"/>
    <lineage>
        <taxon>Bacteria</taxon>
        <taxon>Bacillati</taxon>
        <taxon>Actinomycetota</taxon>
        <taxon>Thermoleophilia</taxon>
        <taxon>Solirubrobacterales</taxon>
        <taxon>Solirubrobacteraceae</taxon>
        <taxon>Solirubrobacter</taxon>
    </lineage>
</organism>
<dbReference type="InterPro" id="IPR003137">
    <property type="entry name" value="PA_domain"/>
</dbReference>
<dbReference type="Gene3D" id="3.50.30.30">
    <property type="match status" value="1"/>
</dbReference>
<evidence type="ECO:0000256" key="8">
    <source>
        <dbReference type="ARBA" id="ARBA00022801"/>
    </source>
</evidence>
<dbReference type="InterPro" id="IPR001842">
    <property type="entry name" value="Peptidase_M36"/>
</dbReference>
<keyword evidence="11" id="KW-0865">Zymogen</keyword>
<sequence length="911" mass="96238">MPRGLVPALTTAAVLAVPAAAAAQEPRDIARDYLKQNAAQFGVTAADVADTTITSQYVTAGTGVTHVNLNQRYNGLDVAGGHVTVNVGADKQVKYAAGRLLKVAPAASTTATLSVTGAVESAADELGLDEPERLSVVARRGAETTLTDGGISSAPIGAKQVFHPVGDELRLAYQVTIDDATDAHLWFVTIDARTGEELARDDWTDHDDLDELESRLGREEAPAAPKAGAFQSAFSLASPNPVNDGSAYRVIAWPAESPNDAVRSLVGNPADSLASPFGWHDVNGAAGADFSTTQGNNVHAYLDQDANNAPDFDSSPRGGAALRFDFAADLTEHAQNYRNAAVTNLFYSNNMMHDVLHRFGFDEVAGNFQANNYNRGGGEGDYVRAEAQDGNGTNNANFGTPAQDGGTPRMQMYVWPGSTTTFGQPNVLTIKGKDGPSFGAGWSRFTPAPTKAGLANQTLVYGGNGCNDAAFPSSRPAKKWIAVVDGGTTACSYLQRVLVAQALGATAVVVAHDAAGNPPVLTGSMIDEAPVIPAVAVTQADGTAIKALIAAGPAPKATLAKSPTHPGIRDGDLENGIILHEYGHGVSNRLTGGPGINCLGGNEQAGEGWSDFLALSLLMDPTKDDPNGPRGMGPYALFQPDRQGAGIRPRPYSRNMEIQPFTYDSIKTGGWLGGATLALPHGLGHGWASVLYDVTWDLVDKYGFNPNLYGSWNSGGNLRAIQYVIDGLKFQGCNPGLVAARSAIIAAAEVRSGGADTCTLWASFARRGLGYSAVQGTTDRNDNAEAFDTHPSCVRTLQSPTLPEPQLNEVTAGDRVQLRFTADGYRELDVLTKGSPYSRQVDCTTLQTVTPGQTAITPRPLPIPALGELRVNDRGMFVFPWRTDAAWAGTCRELVATERTGKQYRAYYRFT</sequence>
<keyword evidence="16" id="KW-1185">Reference proteome</keyword>
<feature type="signal peptide" evidence="12">
    <location>
        <begin position="1"/>
        <end position="23"/>
    </location>
</feature>
<dbReference type="InterPro" id="IPR011096">
    <property type="entry name" value="FTP_domain"/>
</dbReference>
<dbReference type="GO" id="GO:0006508">
    <property type="term" value="P:proteolysis"/>
    <property type="evidence" value="ECO:0007669"/>
    <property type="project" value="UniProtKB-KW"/>
</dbReference>
<keyword evidence="8" id="KW-0378">Hydrolase</keyword>
<feature type="chain" id="PRO_5038466797" evidence="12">
    <location>
        <begin position="24"/>
        <end position="911"/>
    </location>
</feature>
<evidence type="ECO:0000259" key="13">
    <source>
        <dbReference type="Pfam" id="PF02225"/>
    </source>
</evidence>
<dbReference type="Gene3D" id="1.10.390.10">
    <property type="entry name" value="Neutral Protease Domain 2"/>
    <property type="match status" value="1"/>
</dbReference>
<comment type="cofactor">
    <cofactor evidence="1">
        <name>Zn(2+)</name>
        <dbReference type="ChEBI" id="CHEBI:29105"/>
    </cofactor>
</comment>
<feature type="domain" description="FTP" evidence="14">
    <location>
        <begin position="51"/>
        <end position="98"/>
    </location>
</feature>
<dbReference type="Pfam" id="PF07504">
    <property type="entry name" value="FTP"/>
    <property type="match status" value="1"/>
</dbReference>
<evidence type="ECO:0000256" key="6">
    <source>
        <dbReference type="ARBA" id="ARBA00022723"/>
    </source>
</evidence>
<keyword evidence="5" id="KW-0645">Protease</keyword>
<evidence type="ECO:0000256" key="12">
    <source>
        <dbReference type="SAM" id="SignalP"/>
    </source>
</evidence>
<evidence type="ECO:0000256" key="3">
    <source>
        <dbReference type="ARBA" id="ARBA00006006"/>
    </source>
</evidence>
<evidence type="ECO:0000256" key="7">
    <source>
        <dbReference type="ARBA" id="ARBA00022729"/>
    </source>
</evidence>
<dbReference type="PANTHER" id="PTHR33478">
    <property type="entry name" value="EXTRACELLULAR METALLOPROTEINASE MEP"/>
    <property type="match status" value="1"/>
</dbReference>
<name>A0A660LD55_9ACTN</name>
<dbReference type="GO" id="GO:0004222">
    <property type="term" value="F:metalloendopeptidase activity"/>
    <property type="evidence" value="ECO:0007669"/>
    <property type="project" value="InterPro"/>
</dbReference>
<accession>A0A660LD55</accession>
<dbReference type="EMBL" id="RBIL01000001">
    <property type="protein sequence ID" value="RKQ91810.1"/>
    <property type="molecule type" value="Genomic_DNA"/>
</dbReference>
<dbReference type="Pfam" id="PF02128">
    <property type="entry name" value="Peptidase_M36"/>
    <property type="match status" value="1"/>
</dbReference>
<comment type="similarity">
    <text evidence="3">Belongs to the peptidase M36 family.</text>
</comment>
<protein>
    <submittedName>
        <fullName evidence="15">PA domain-containing protein</fullName>
    </submittedName>
</protein>
<evidence type="ECO:0000256" key="11">
    <source>
        <dbReference type="ARBA" id="ARBA00023145"/>
    </source>
</evidence>
<dbReference type="InterPro" id="IPR027268">
    <property type="entry name" value="Peptidase_M4/M1_CTD_sf"/>
</dbReference>
<feature type="domain" description="PA" evidence="13">
    <location>
        <begin position="458"/>
        <end position="545"/>
    </location>
</feature>
<evidence type="ECO:0000256" key="10">
    <source>
        <dbReference type="ARBA" id="ARBA00023049"/>
    </source>
</evidence>
<dbReference type="InterPro" id="IPR050371">
    <property type="entry name" value="Fungal_virulence_M36"/>
</dbReference>
<dbReference type="Proteomes" id="UP000278962">
    <property type="component" value="Unassembled WGS sequence"/>
</dbReference>
<dbReference type="SUPFAM" id="SSF55486">
    <property type="entry name" value="Metalloproteases ('zincins'), catalytic domain"/>
    <property type="match status" value="1"/>
</dbReference>
<keyword evidence="7 12" id="KW-0732">Signal</keyword>
<dbReference type="InterPro" id="IPR046450">
    <property type="entry name" value="PA_dom_sf"/>
</dbReference>
<dbReference type="NCBIfam" id="NF038114">
    <property type="entry name" value="rightmost"/>
    <property type="match status" value="1"/>
</dbReference>
<comment type="caution">
    <text evidence="15">The sequence shown here is derived from an EMBL/GenBank/DDBJ whole genome shotgun (WGS) entry which is preliminary data.</text>
</comment>
<evidence type="ECO:0000256" key="1">
    <source>
        <dbReference type="ARBA" id="ARBA00001947"/>
    </source>
</evidence>
<keyword evidence="6" id="KW-0479">Metal-binding</keyword>